<sequence length="180" mass="18335">MLKTVGFPSTRTGDQTIVAGNLVIGTAGKGIDFSADPAAAGMTSELLDDYEEGTWTPGVTGDGGSAGAVAFTSLGYYTKVGRVVTLNGYVAFSNLGSWTGRLQINGVPFSSNVLGCYGSAYVTFATLAGALNISSALGTVSLTAITFPWSSNLGGGGDNLRFTNLAANSFVAFTVTYIVP</sequence>
<accession>A0A6J5S4L9</accession>
<reference evidence="1" key="1">
    <citation type="submission" date="2020-05" db="EMBL/GenBank/DDBJ databases">
        <authorList>
            <person name="Chiriac C."/>
            <person name="Salcher M."/>
            <person name="Ghai R."/>
            <person name="Kavagutti S V."/>
        </authorList>
    </citation>
    <scope>NUCLEOTIDE SEQUENCE</scope>
</reference>
<dbReference type="EMBL" id="LR797321">
    <property type="protein sequence ID" value="CAB4202435.1"/>
    <property type="molecule type" value="Genomic_DNA"/>
</dbReference>
<gene>
    <name evidence="1" type="ORF">UFOVP1374_21</name>
</gene>
<evidence type="ECO:0000313" key="1">
    <source>
        <dbReference type="EMBL" id="CAB4202435.1"/>
    </source>
</evidence>
<name>A0A6J5S4L9_9CAUD</name>
<proteinExistence type="predicted"/>
<protein>
    <submittedName>
        <fullName evidence="1">Uncharacterized protein</fullName>
    </submittedName>
</protein>
<organism evidence="1">
    <name type="scientific">uncultured Caudovirales phage</name>
    <dbReference type="NCBI Taxonomy" id="2100421"/>
    <lineage>
        <taxon>Viruses</taxon>
        <taxon>Duplodnaviria</taxon>
        <taxon>Heunggongvirae</taxon>
        <taxon>Uroviricota</taxon>
        <taxon>Caudoviricetes</taxon>
        <taxon>Peduoviridae</taxon>
        <taxon>Maltschvirus</taxon>
        <taxon>Maltschvirus maltsch</taxon>
    </lineage>
</organism>